<feature type="signal peptide" evidence="6">
    <location>
        <begin position="1"/>
        <end position="20"/>
    </location>
</feature>
<dbReference type="EMBL" id="JBJJXE010000002">
    <property type="protein sequence ID" value="MFL1731854.1"/>
    <property type="molecule type" value="Genomic_DNA"/>
</dbReference>
<proteinExistence type="predicted"/>
<gene>
    <name evidence="8" type="ORF">ACJHVH_02390</name>
</gene>
<evidence type="ECO:0000256" key="4">
    <source>
        <dbReference type="ARBA" id="ARBA00023288"/>
    </source>
</evidence>
<comment type="caution">
    <text evidence="8">The sequence shown here is derived from an EMBL/GenBank/DDBJ whole genome shotgun (WGS) entry which is preliminary data.</text>
</comment>
<feature type="domain" description="C-type lysozyme inhibitor" evidence="7">
    <location>
        <begin position="68"/>
        <end position="143"/>
    </location>
</feature>
<dbReference type="PROSITE" id="PS51257">
    <property type="entry name" value="PROKAR_LIPOPROTEIN"/>
    <property type="match status" value="1"/>
</dbReference>
<organism evidence="8 9">
    <name type="scientific">Moraxella oculi</name>
    <dbReference type="NCBI Taxonomy" id="2940516"/>
    <lineage>
        <taxon>Bacteria</taxon>
        <taxon>Pseudomonadati</taxon>
        <taxon>Pseudomonadota</taxon>
        <taxon>Gammaproteobacteria</taxon>
        <taxon>Moraxellales</taxon>
        <taxon>Moraxellaceae</taxon>
        <taxon>Moraxella</taxon>
    </lineage>
</organism>
<evidence type="ECO:0000256" key="5">
    <source>
        <dbReference type="SAM" id="MobiDB-lite"/>
    </source>
</evidence>
<dbReference type="Proteomes" id="UP001624684">
    <property type="component" value="Unassembled WGS sequence"/>
</dbReference>
<keyword evidence="9" id="KW-1185">Reference proteome</keyword>
<dbReference type="InterPro" id="IPR018660">
    <property type="entry name" value="MliC"/>
</dbReference>
<keyword evidence="4" id="KW-0449">Lipoprotein</keyword>
<feature type="region of interest" description="Disordered" evidence="5">
    <location>
        <begin position="39"/>
        <end position="60"/>
    </location>
</feature>
<dbReference type="RefSeq" id="WP_249097973.1">
    <property type="nucleotide sequence ID" value="NZ_JAMBAQ010000002.1"/>
</dbReference>
<feature type="compositionally biased region" description="Polar residues" evidence="5">
    <location>
        <begin position="39"/>
        <end position="48"/>
    </location>
</feature>
<accession>A0ABW8U3X6</accession>
<keyword evidence="3" id="KW-0564">Palmitate</keyword>
<feature type="chain" id="PRO_5045184465" evidence="6">
    <location>
        <begin position="21"/>
        <end position="159"/>
    </location>
</feature>
<evidence type="ECO:0000256" key="1">
    <source>
        <dbReference type="ARBA" id="ARBA00022729"/>
    </source>
</evidence>
<dbReference type="SUPFAM" id="SSF141488">
    <property type="entry name" value="YdhA-like"/>
    <property type="match status" value="1"/>
</dbReference>
<protein>
    <submittedName>
        <fullName evidence="8">MliC family protein</fullName>
    </submittedName>
</protein>
<name>A0ABW8U3X6_9GAMM</name>
<dbReference type="Pfam" id="PF09864">
    <property type="entry name" value="MliC"/>
    <property type="match status" value="1"/>
</dbReference>
<sequence length="159" mass="17571">MKKLLITSSILSALIMTGCAGTTTTPTIIKPVNIEPVNQKAQSNSADSDTQHQEDQSKQDQLAHLQVFQCDNDAIVVVDHMPKHDLIKAHINAPSWNLKNAAVDMKAAPAASGERFINDLNPMVKYEWHSKDDMGVLSVIDNTNKTSQLNCEKLEIHQQ</sequence>
<dbReference type="InterPro" id="IPR036328">
    <property type="entry name" value="MliC_sf"/>
</dbReference>
<evidence type="ECO:0000313" key="9">
    <source>
        <dbReference type="Proteomes" id="UP001624684"/>
    </source>
</evidence>
<reference evidence="8 9" key="1">
    <citation type="submission" date="2024-11" db="EMBL/GenBank/DDBJ databases">
        <title>First Report of Moraxella oculi in Brazil in an Infectious Bovine Keratoconjunctivitis Outbreak.</title>
        <authorList>
            <person name="Carvalho C.V."/>
            <person name="Domingues R."/>
            <person name="Coutinho C."/>
            <person name="Honorio N.T.B.S."/>
            <person name="Faza D.R.L.R."/>
            <person name="Carvalho W.A."/>
            <person name="Machado A.B.F."/>
            <person name="Martins M.F."/>
            <person name="Gaspar E.B."/>
        </authorList>
    </citation>
    <scope>NUCLEOTIDE SEQUENCE [LARGE SCALE GENOMIC DNA]</scope>
    <source>
        <strain evidence="8 9">2117LE</strain>
    </source>
</reference>
<evidence type="ECO:0000256" key="3">
    <source>
        <dbReference type="ARBA" id="ARBA00023139"/>
    </source>
</evidence>
<evidence type="ECO:0000313" key="8">
    <source>
        <dbReference type="EMBL" id="MFL1731854.1"/>
    </source>
</evidence>
<keyword evidence="2" id="KW-0472">Membrane</keyword>
<feature type="compositionally biased region" description="Basic and acidic residues" evidence="5">
    <location>
        <begin position="49"/>
        <end position="58"/>
    </location>
</feature>
<evidence type="ECO:0000259" key="7">
    <source>
        <dbReference type="Pfam" id="PF09864"/>
    </source>
</evidence>
<keyword evidence="1 6" id="KW-0732">Signal</keyword>
<dbReference type="Gene3D" id="2.40.128.200">
    <property type="match status" value="1"/>
</dbReference>
<evidence type="ECO:0000256" key="2">
    <source>
        <dbReference type="ARBA" id="ARBA00023136"/>
    </source>
</evidence>
<evidence type="ECO:0000256" key="6">
    <source>
        <dbReference type="SAM" id="SignalP"/>
    </source>
</evidence>